<dbReference type="NCBIfam" id="NF008482">
    <property type="entry name" value="PRK11383.1"/>
    <property type="match status" value="1"/>
</dbReference>
<keyword evidence="1" id="KW-0472">Membrane</keyword>
<dbReference type="PANTHER" id="PTHR37290:SF1">
    <property type="entry name" value="INNER MEMBRANE PROTEIN YIAA"/>
    <property type="match status" value="1"/>
</dbReference>
<keyword evidence="1" id="KW-1133">Transmembrane helix</keyword>
<evidence type="ECO:0000313" key="4">
    <source>
        <dbReference type="Proteomes" id="UP000241986"/>
    </source>
</evidence>
<dbReference type="AlphaFoldDB" id="A0A2T4MZL9"/>
<dbReference type="Proteomes" id="UP000241986">
    <property type="component" value="Unassembled WGS sequence"/>
</dbReference>
<organism evidence="3 4">
    <name type="scientific">Aeromonas veronii</name>
    <dbReference type="NCBI Taxonomy" id="654"/>
    <lineage>
        <taxon>Bacteria</taxon>
        <taxon>Pseudomonadati</taxon>
        <taxon>Pseudomonadota</taxon>
        <taxon>Gammaproteobacteria</taxon>
        <taxon>Aeromonadales</taxon>
        <taxon>Aeromonadaceae</taxon>
        <taxon>Aeromonas</taxon>
    </lineage>
</organism>
<keyword evidence="1" id="KW-0812">Transmembrane</keyword>
<dbReference type="GO" id="GO:0005886">
    <property type="term" value="C:plasma membrane"/>
    <property type="evidence" value="ECO:0007669"/>
    <property type="project" value="TreeGrafter"/>
</dbReference>
<gene>
    <name evidence="3" type="ORF">DAA48_15630</name>
</gene>
<dbReference type="Pfam" id="PF05360">
    <property type="entry name" value="YiaAB"/>
    <property type="match status" value="2"/>
</dbReference>
<feature type="transmembrane region" description="Helical" evidence="1">
    <location>
        <begin position="12"/>
        <end position="29"/>
    </location>
</feature>
<dbReference type="EMBL" id="PZKL01000037">
    <property type="protein sequence ID" value="PTH79994.1"/>
    <property type="molecule type" value="Genomic_DNA"/>
</dbReference>
<feature type="transmembrane region" description="Helical" evidence="1">
    <location>
        <begin position="41"/>
        <end position="62"/>
    </location>
</feature>
<dbReference type="InterPro" id="IPR038972">
    <property type="entry name" value="YiaA-like"/>
</dbReference>
<comment type="caution">
    <text evidence="3">The sequence shown here is derived from an EMBL/GenBank/DDBJ whole genome shotgun (WGS) entry which is preliminary data.</text>
</comment>
<accession>A0A2T4MZL9</accession>
<evidence type="ECO:0000259" key="2">
    <source>
        <dbReference type="Pfam" id="PF05360"/>
    </source>
</evidence>
<feature type="transmembrane region" description="Helical" evidence="1">
    <location>
        <begin position="74"/>
        <end position="98"/>
    </location>
</feature>
<dbReference type="InterPro" id="IPR008024">
    <property type="entry name" value="YiaAB"/>
</dbReference>
<feature type="domain" description="YiaAB two helix" evidence="2">
    <location>
        <begin position="74"/>
        <end position="123"/>
    </location>
</feature>
<name>A0A2T4MZL9_AERVE</name>
<dbReference type="GO" id="GO:0006974">
    <property type="term" value="P:DNA damage response"/>
    <property type="evidence" value="ECO:0007669"/>
    <property type="project" value="TreeGrafter"/>
</dbReference>
<evidence type="ECO:0000256" key="1">
    <source>
        <dbReference type="SAM" id="Phobius"/>
    </source>
</evidence>
<evidence type="ECO:0000313" key="3">
    <source>
        <dbReference type="EMBL" id="PTH79994.1"/>
    </source>
</evidence>
<dbReference type="RefSeq" id="WP_107683876.1">
    <property type="nucleotide sequence ID" value="NZ_PZKL01000037.1"/>
</dbReference>
<sequence length="148" mass="16062">MVNNVSPSKAYVAATAACICLSIGAYLIGVWRSGMQLNEQGYYLICLLFGLFSSVTLQKVIRDKSEGIQVSEKYRLITVFAMVSSVALFAIGLFNASMLPSEKGFFAMAYILAMYSSITAQKNEADRRACGEPAQASQQTLVSTTVED</sequence>
<protein>
    <recommendedName>
        <fullName evidence="2">YiaAB two helix domain-containing protein</fullName>
    </recommendedName>
</protein>
<proteinExistence type="predicted"/>
<dbReference type="PANTHER" id="PTHR37290">
    <property type="entry name" value="INNER MEMBRANE PROTEIN YIAA-RELATED"/>
    <property type="match status" value="1"/>
</dbReference>
<feature type="domain" description="YiaAB two helix" evidence="2">
    <location>
        <begin position="11"/>
        <end position="63"/>
    </location>
</feature>
<reference evidence="3 4" key="1">
    <citation type="submission" date="2018-03" db="EMBL/GenBank/DDBJ databases">
        <title>Aeromonas veronii whole genome sequencing and analysis.</title>
        <authorList>
            <person name="Xie H."/>
            <person name="Liu T."/>
            <person name="Wang K."/>
        </authorList>
    </citation>
    <scope>NUCLEOTIDE SEQUENCE [LARGE SCALE GENOMIC DNA]</scope>
    <source>
        <strain evidence="3 4">XH.VA.1</strain>
    </source>
</reference>